<dbReference type="PROSITE" id="PS51435">
    <property type="entry name" value="AP_NUCLEASE_F1_4"/>
    <property type="match status" value="1"/>
</dbReference>
<comment type="similarity">
    <text evidence="1">Belongs to the DNA repair enzymes AP/ExoA family.</text>
</comment>
<feature type="site" description="Important for catalytic activity" evidence="7">
    <location>
        <position position="225"/>
    </location>
</feature>
<dbReference type="Pfam" id="PF03372">
    <property type="entry name" value="Exo_endo_phos"/>
    <property type="match status" value="1"/>
</dbReference>
<feature type="binding site" evidence="6">
    <location>
        <position position="7"/>
    </location>
    <ligand>
        <name>Mg(2+)</name>
        <dbReference type="ChEBI" id="CHEBI:18420"/>
        <label>1</label>
    </ligand>
</feature>
<dbReference type="eggNOG" id="COG0708">
    <property type="taxonomic scope" value="Bacteria"/>
</dbReference>
<dbReference type="GO" id="GO:0008311">
    <property type="term" value="F:double-stranded DNA 3'-5' DNA exonuclease activity"/>
    <property type="evidence" value="ECO:0007669"/>
    <property type="project" value="InterPro"/>
</dbReference>
<dbReference type="PANTHER" id="PTHR43250">
    <property type="entry name" value="EXODEOXYRIBONUCLEASE III"/>
    <property type="match status" value="1"/>
</dbReference>
<keyword evidence="3" id="KW-0378">Hydrolase</keyword>
<dbReference type="InterPro" id="IPR004808">
    <property type="entry name" value="AP_endonuc_1"/>
</dbReference>
<organism evidence="9 10">
    <name type="scientific">Acetobacter aceti</name>
    <dbReference type="NCBI Taxonomy" id="435"/>
    <lineage>
        <taxon>Bacteria</taxon>
        <taxon>Pseudomonadati</taxon>
        <taxon>Pseudomonadota</taxon>
        <taxon>Alphaproteobacteria</taxon>
        <taxon>Acetobacterales</taxon>
        <taxon>Acetobacteraceae</taxon>
        <taxon>Acetobacter</taxon>
        <taxon>Acetobacter subgen. Acetobacter</taxon>
    </lineage>
</organism>
<feature type="site" description="Interaction with DNA substrate" evidence="7">
    <location>
        <position position="255"/>
    </location>
</feature>
<dbReference type="InterPro" id="IPR020847">
    <property type="entry name" value="AP_endonuclease_F1_BS"/>
</dbReference>
<feature type="domain" description="Endonuclease/exonuclease/phosphatase" evidence="8">
    <location>
        <begin position="4"/>
        <end position="255"/>
    </location>
</feature>
<feature type="active site" evidence="5">
    <location>
        <position position="109"/>
    </location>
</feature>
<evidence type="ECO:0000256" key="4">
    <source>
        <dbReference type="ARBA" id="ARBA00022842"/>
    </source>
</evidence>
<feature type="binding site" evidence="6">
    <location>
        <position position="255"/>
    </location>
    <ligand>
        <name>Mg(2+)</name>
        <dbReference type="ChEBI" id="CHEBI:18420"/>
        <label>1</label>
    </ligand>
</feature>
<dbReference type="Gene3D" id="3.60.10.10">
    <property type="entry name" value="Endonuclease/exonuclease/phosphatase"/>
    <property type="match status" value="1"/>
</dbReference>
<feature type="binding site" evidence="6">
    <location>
        <position position="254"/>
    </location>
    <ligand>
        <name>Mg(2+)</name>
        <dbReference type="ChEBI" id="CHEBI:18420"/>
        <label>1</label>
    </ligand>
</feature>
<evidence type="ECO:0000256" key="2">
    <source>
        <dbReference type="ARBA" id="ARBA00022723"/>
    </source>
</evidence>
<protein>
    <submittedName>
        <fullName evidence="9">Exodeoxyribonuclease III</fullName>
    </submittedName>
</protein>
<dbReference type="Proteomes" id="UP000188937">
    <property type="component" value="Chromosome"/>
</dbReference>
<gene>
    <name evidence="9" type="ORF">A0U92_13260</name>
</gene>
<dbReference type="KEGG" id="aace:A0U92_13260"/>
<dbReference type="PROSITE" id="PS00726">
    <property type="entry name" value="AP_NUCLEASE_F1_1"/>
    <property type="match status" value="1"/>
</dbReference>
<name>A0A1U9KL17_ACEAC</name>
<evidence type="ECO:0000313" key="9">
    <source>
        <dbReference type="EMBL" id="AQS86501.1"/>
    </source>
</evidence>
<feature type="binding site" evidence="6">
    <location>
        <position position="34"/>
    </location>
    <ligand>
        <name>Mg(2+)</name>
        <dbReference type="ChEBI" id="CHEBI:18420"/>
        <label>1</label>
    </ligand>
</feature>
<sequence>MRIVTWNINSLRLRLPLLAELDRQLRPDVICLQETKVPDELFPTEALTELGYTHQVRRGMKSYNGVAILSRHPLSPVPDAPDWCERGDCRHAAASVAGEHGPVEIHNFYVPAGGDIPDVEENPKFAHKLAFVDQVTEWFQTHHRKRTVIVGDLNIAPLEHDVWSHKQLLKIVSHTPPETTRLNAWLDTGFVDAMRHFVPPTEKLYTWWSYRNRDWNASNRGRRLDHIWVTPDLKDALHGMQVIREARDWTSPSDHVPVMLDLGA</sequence>
<dbReference type="CDD" id="cd09086">
    <property type="entry name" value="ExoIII-like_AP-endo"/>
    <property type="match status" value="1"/>
</dbReference>
<dbReference type="RefSeq" id="WP_077814462.1">
    <property type="nucleotide sequence ID" value="NZ_CP014692.1"/>
</dbReference>
<feature type="active site" description="Proton donor/acceptor" evidence="5">
    <location>
        <position position="152"/>
    </location>
</feature>
<evidence type="ECO:0000313" key="10">
    <source>
        <dbReference type="Proteomes" id="UP000188937"/>
    </source>
</evidence>
<reference evidence="9 10" key="1">
    <citation type="submission" date="2016-03" db="EMBL/GenBank/DDBJ databases">
        <title>Acetic acid bacteria sequencing.</title>
        <authorList>
            <person name="Brandt J."/>
            <person name="Jakob F."/>
            <person name="Vogel R.F."/>
        </authorList>
    </citation>
    <scope>NUCLEOTIDE SEQUENCE [LARGE SCALE GENOMIC DNA]</scope>
    <source>
        <strain evidence="9 10">TMW2.1153</strain>
    </source>
</reference>
<dbReference type="EMBL" id="CP014692">
    <property type="protein sequence ID" value="AQS86501.1"/>
    <property type="molecule type" value="Genomic_DNA"/>
</dbReference>
<feature type="site" description="Transition state stabilizer" evidence="7">
    <location>
        <position position="154"/>
    </location>
</feature>
<dbReference type="SUPFAM" id="SSF56219">
    <property type="entry name" value="DNase I-like"/>
    <property type="match status" value="1"/>
</dbReference>
<proteinExistence type="inferred from homology"/>
<keyword evidence="10" id="KW-1185">Reference proteome</keyword>
<dbReference type="InterPro" id="IPR036691">
    <property type="entry name" value="Endo/exonu/phosph_ase_sf"/>
</dbReference>
<feature type="binding site" evidence="6">
    <location>
        <position position="152"/>
    </location>
    <ligand>
        <name>Mg(2+)</name>
        <dbReference type="ChEBI" id="CHEBI:18420"/>
        <label>1</label>
    </ligand>
</feature>
<dbReference type="GO" id="GO:0046872">
    <property type="term" value="F:metal ion binding"/>
    <property type="evidence" value="ECO:0007669"/>
    <property type="project" value="UniProtKB-KW"/>
</dbReference>
<dbReference type="InterPro" id="IPR037493">
    <property type="entry name" value="ExoIII-like"/>
</dbReference>
<evidence type="ECO:0000256" key="3">
    <source>
        <dbReference type="ARBA" id="ARBA00022801"/>
    </source>
</evidence>
<keyword evidence="6" id="KW-0464">Manganese</keyword>
<feature type="binding site" evidence="6">
    <location>
        <position position="154"/>
    </location>
    <ligand>
        <name>Mg(2+)</name>
        <dbReference type="ChEBI" id="CHEBI:18420"/>
        <label>1</label>
    </ligand>
</feature>
<evidence type="ECO:0000256" key="5">
    <source>
        <dbReference type="PIRSR" id="PIRSR604808-1"/>
    </source>
</evidence>
<keyword evidence="2 6" id="KW-0479">Metal-binding</keyword>
<dbReference type="AlphaFoldDB" id="A0A1U9KL17"/>
<dbReference type="GO" id="GO:0004519">
    <property type="term" value="F:endonuclease activity"/>
    <property type="evidence" value="ECO:0007669"/>
    <property type="project" value="InterPro"/>
</dbReference>
<dbReference type="OrthoDB" id="9803914at2"/>
<dbReference type="STRING" id="435.A0U92_13260"/>
<keyword evidence="4 6" id="KW-0460">Magnesium</keyword>
<comment type="cofactor">
    <cofactor evidence="6">
        <name>Mg(2+)</name>
        <dbReference type="ChEBI" id="CHEBI:18420"/>
    </cofactor>
    <cofactor evidence="6">
        <name>Mn(2+)</name>
        <dbReference type="ChEBI" id="CHEBI:29035"/>
    </cofactor>
    <text evidence="6">Probably binds two magnesium or manganese ions per subunit.</text>
</comment>
<dbReference type="GO" id="GO:0006281">
    <property type="term" value="P:DNA repair"/>
    <property type="evidence" value="ECO:0007669"/>
    <property type="project" value="InterPro"/>
</dbReference>
<accession>A0A1U9KL17</accession>
<dbReference type="InterPro" id="IPR005135">
    <property type="entry name" value="Endo/exonuclease/phosphatase"/>
</dbReference>
<dbReference type="NCBIfam" id="TIGR00633">
    <property type="entry name" value="xth"/>
    <property type="match status" value="1"/>
</dbReference>
<dbReference type="NCBIfam" id="TIGR00195">
    <property type="entry name" value="exoDNase_III"/>
    <property type="match status" value="1"/>
</dbReference>
<evidence type="ECO:0000256" key="1">
    <source>
        <dbReference type="ARBA" id="ARBA00007092"/>
    </source>
</evidence>
<dbReference type="PANTHER" id="PTHR43250:SF2">
    <property type="entry name" value="EXODEOXYRIBONUCLEASE III"/>
    <property type="match status" value="1"/>
</dbReference>
<evidence type="ECO:0000256" key="7">
    <source>
        <dbReference type="PIRSR" id="PIRSR604808-3"/>
    </source>
</evidence>
<feature type="active site" description="Proton acceptor" evidence="5">
    <location>
        <position position="255"/>
    </location>
</feature>
<evidence type="ECO:0000256" key="6">
    <source>
        <dbReference type="PIRSR" id="PIRSR604808-2"/>
    </source>
</evidence>
<evidence type="ECO:0000259" key="8">
    <source>
        <dbReference type="Pfam" id="PF03372"/>
    </source>
</evidence>
<dbReference type="GO" id="GO:0003677">
    <property type="term" value="F:DNA binding"/>
    <property type="evidence" value="ECO:0007669"/>
    <property type="project" value="InterPro"/>
</dbReference>